<keyword evidence="2" id="KW-1185">Reference proteome</keyword>
<dbReference type="PROSITE" id="PS51257">
    <property type="entry name" value="PROKAR_LIPOPROTEIN"/>
    <property type="match status" value="1"/>
</dbReference>
<comment type="caution">
    <text evidence="1">The sequence shown here is derived from an EMBL/GenBank/DDBJ whole genome shotgun (WGS) entry which is preliminary data.</text>
</comment>
<reference evidence="1 2" key="1">
    <citation type="submission" date="2019-07" db="EMBL/GenBank/DDBJ databases">
        <title>Genomic Encyclopedia of Archaeal and Bacterial Type Strains, Phase II (KMG-II): from individual species to whole genera.</title>
        <authorList>
            <person name="Goeker M."/>
        </authorList>
    </citation>
    <scope>NUCLEOTIDE SEQUENCE [LARGE SCALE GENOMIC DNA]</scope>
    <source>
        <strain evidence="1 2">DSM 17527</strain>
    </source>
</reference>
<dbReference type="EMBL" id="VNHU01000004">
    <property type="protein sequence ID" value="TYP74410.1"/>
    <property type="molecule type" value="Genomic_DNA"/>
</dbReference>
<name>A0A5S5C7V8_9FLAO</name>
<accession>A0A5S5C7V8</accession>
<protein>
    <submittedName>
        <fullName evidence="1">Uncharacterized protein</fullName>
    </submittedName>
</protein>
<gene>
    <name evidence="1" type="ORF">BD809_104230</name>
</gene>
<sequence>MKYLSYIFIAFLIACNDKNETTREKAPNISKRIVDMKQMEPEIADYSHKTLHSSIQSYKAPIALLETEKFRIRIDKLEDGGYRYASWNRGASMKVKPSLALRMDKEELIQKGENDIYSFNNGKYTYTVIINREKQDRYHLSTLRVDNGNSNLLEVTAKFRSYTDEINFPWAVLTRTGYNPKFYSDSTLIIDEKLYEKLQMNKVFDLSSYDRTIVNYLYETNDIHHVEINVDSMEEYFYFLVTYSHDLQLIDHQQVGKGDPHHGFWYQSYDIIPQAEASLIVRSSYRLNDKEDILKARDTLMLLHNGTFTKLSLNSNRYGGTFAYQSEGDGPYGTAYLYPNSDNTLLFHLDLNRGAPSYNMGSITGQMHLKTNGTASFIQVEPAYLNCNLKFVFKDDLLMVRTVGQANACGFGFGVSANVDFKKTNTEVPQYFLNGEGDQVWFKKLNMKSSFGKK</sequence>
<dbReference type="AlphaFoldDB" id="A0A5S5C7V8"/>
<evidence type="ECO:0000313" key="1">
    <source>
        <dbReference type="EMBL" id="TYP74410.1"/>
    </source>
</evidence>
<evidence type="ECO:0000313" key="2">
    <source>
        <dbReference type="Proteomes" id="UP000324376"/>
    </source>
</evidence>
<dbReference type="Proteomes" id="UP000324376">
    <property type="component" value="Unassembled WGS sequence"/>
</dbReference>
<proteinExistence type="predicted"/>
<organism evidence="1 2">
    <name type="scientific">Aquimarina intermedia</name>
    <dbReference type="NCBI Taxonomy" id="350814"/>
    <lineage>
        <taxon>Bacteria</taxon>
        <taxon>Pseudomonadati</taxon>
        <taxon>Bacteroidota</taxon>
        <taxon>Flavobacteriia</taxon>
        <taxon>Flavobacteriales</taxon>
        <taxon>Flavobacteriaceae</taxon>
        <taxon>Aquimarina</taxon>
    </lineage>
</organism>